<sequence length="133" mass="13994">MHLSTILTALTLASSVSAGFANSCSNCRLIINKAVAGYMVCDCKRTDGSTNTNADIHLGRCFGNNNGDLVPQLDGNFVHSCTVDALSPAAEHAWFLSVGCPRNDGSRHSYAVNLNAVGDISNNNGNLQCYGVN</sequence>
<evidence type="ECO:0000259" key="2">
    <source>
        <dbReference type="SMART" id="SM01111"/>
    </source>
</evidence>
<dbReference type="EMBL" id="JAADJZ010000013">
    <property type="protein sequence ID" value="KAF2870893.1"/>
    <property type="molecule type" value="Genomic_DNA"/>
</dbReference>
<evidence type="ECO:0000313" key="4">
    <source>
        <dbReference type="Proteomes" id="UP000481861"/>
    </source>
</evidence>
<dbReference type="InterPro" id="IPR036673">
    <property type="entry name" value="Cyanovirin-N_sf"/>
</dbReference>
<feature type="signal peptide" evidence="1">
    <location>
        <begin position="1"/>
        <end position="18"/>
    </location>
</feature>
<keyword evidence="1" id="KW-0732">Signal</keyword>
<evidence type="ECO:0000313" key="3">
    <source>
        <dbReference type="EMBL" id="KAF2870893.1"/>
    </source>
</evidence>
<evidence type="ECO:0000256" key="1">
    <source>
        <dbReference type="SAM" id="SignalP"/>
    </source>
</evidence>
<keyword evidence="4" id="KW-1185">Reference proteome</keyword>
<dbReference type="InterPro" id="IPR011058">
    <property type="entry name" value="Cyanovirin-N"/>
</dbReference>
<dbReference type="SMART" id="SM01111">
    <property type="entry name" value="CVNH"/>
    <property type="match status" value="1"/>
</dbReference>
<feature type="domain" description="Cyanovirin-N" evidence="2">
    <location>
        <begin position="19"/>
        <end position="129"/>
    </location>
</feature>
<dbReference type="Proteomes" id="UP000481861">
    <property type="component" value="Unassembled WGS sequence"/>
</dbReference>
<dbReference type="Pfam" id="PF08881">
    <property type="entry name" value="CVNH"/>
    <property type="match status" value="1"/>
</dbReference>
<proteinExistence type="predicted"/>
<gene>
    <name evidence="3" type="ORF">BDV95DRAFT_608009</name>
</gene>
<dbReference type="AlphaFoldDB" id="A0A7C8I9S7"/>
<organism evidence="3 4">
    <name type="scientific">Massariosphaeria phaeospora</name>
    <dbReference type="NCBI Taxonomy" id="100035"/>
    <lineage>
        <taxon>Eukaryota</taxon>
        <taxon>Fungi</taxon>
        <taxon>Dikarya</taxon>
        <taxon>Ascomycota</taxon>
        <taxon>Pezizomycotina</taxon>
        <taxon>Dothideomycetes</taxon>
        <taxon>Pleosporomycetidae</taxon>
        <taxon>Pleosporales</taxon>
        <taxon>Pleosporales incertae sedis</taxon>
        <taxon>Massariosphaeria</taxon>
    </lineage>
</organism>
<dbReference type="OrthoDB" id="3680350at2759"/>
<accession>A0A7C8I9S7</accession>
<protein>
    <recommendedName>
        <fullName evidence="2">Cyanovirin-N domain-containing protein</fullName>
    </recommendedName>
</protein>
<name>A0A7C8I9S7_9PLEO</name>
<dbReference type="Gene3D" id="2.30.60.10">
    <property type="entry name" value="Cyanovirin-N"/>
    <property type="match status" value="1"/>
</dbReference>
<feature type="chain" id="PRO_5028926533" description="Cyanovirin-N domain-containing protein" evidence="1">
    <location>
        <begin position="19"/>
        <end position="133"/>
    </location>
</feature>
<comment type="caution">
    <text evidence="3">The sequence shown here is derived from an EMBL/GenBank/DDBJ whole genome shotgun (WGS) entry which is preliminary data.</text>
</comment>
<reference evidence="3 4" key="1">
    <citation type="submission" date="2020-01" db="EMBL/GenBank/DDBJ databases">
        <authorList>
            <consortium name="DOE Joint Genome Institute"/>
            <person name="Haridas S."/>
            <person name="Albert R."/>
            <person name="Binder M."/>
            <person name="Bloem J."/>
            <person name="Labutti K."/>
            <person name="Salamov A."/>
            <person name="Andreopoulos B."/>
            <person name="Baker S.E."/>
            <person name="Barry K."/>
            <person name="Bills G."/>
            <person name="Bluhm B.H."/>
            <person name="Cannon C."/>
            <person name="Castanera R."/>
            <person name="Culley D.E."/>
            <person name="Daum C."/>
            <person name="Ezra D."/>
            <person name="Gonzalez J.B."/>
            <person name="Henrissat B."/>
            <person name="Kuo A."/>
            <person name="Liang C."/>
            <person name="Lipzen A."/>
            <person name="Lutzoni F."/>
            <person name="Magnuson J."/>
            <person name="Mondo S."/>
            <person name="Nolan M."/>
            <person name="Ohm R."/>
            <person name="Pangilinan J."/>
            <person name="Park H.-J.H."/>
            <person name="Ramirez L."/>
            <person name="Alfaro M."/>
            <person name="Sun H."/>
            <person name="Tritt A."/>
            <person name="Yoshinaga Y."/>
            <person name="Zwiers L.-H.L."/>
            <person name="Turgeon B.G."/>
            <person name="Goodwin S.B."/>
            <person name="Spatafora J.W."/>
            <person name="Crous P.W."/>
            <person name="Grigoriev I.V."/>
        </authorList>
    </citation>
    <scope>NUCLEOTIDE SEQUENCE [LARGE SCALE GENOMIC DNA]</scope>
    <source>
        <strain evidence="3 4">CBS 611.86</strain>
    </source>
</reference>
<dbReference type="SUPFAM" id="SSF51322">
    <property type="entry name" value="Cyanovirin-N"/>
    <property type="match status" value="1"/>
</dbReference>